<dbReference type="PROSITE" id="PS50887">
    <property type="entry name" value="GGDEF"/>
    <property type="match status" value="1"/>
</dbReference>
<name>A0A139BNJ1_9PROT</name>
<dbReference type="CDD" id="cd01949">
    <property type="entry name" value="GGDEF"/>
    <property type="match status" value="1"/>
</dbReference>
<comment type="caution">
    <text evidence="3">The sequence shown here is derived from an EMBL/GenBank/DDBJ whole genome shotgun (WGS) entry which is preliminary data.</text>
</comment>
<dbReference type="Gene3D" id="3.20.20.450">
    <property type="entry name" value="EAL domain"/>
    <property type="match status" value="1"/>
</dbReference>
<dbReference type="InterPro" id="IPR000160">
    <property type="entry name" value="GGDEF_dom"/>
</dbReference>
<dbReference type="NCBIfam" id="TIGR00254">
    <property type="entry name" value="GGDEF"/>
    <property type="match status" value="1"/>
</dbReference>
<dbReference type="PATRIC" id="fig|1796491.3.peg.3650"/>
<organism evidence="3 4">
    <name type="scientific">Candidatus Gallionella acididurans</name>
    <dbReference type="NCBI Taxonomy" id="1796491"/>
    <lineage>
        <taxon>Bacteria</taxon>
        <taxon>Pseudomonadati</taxon>
        <taxon>Pseudomonadota</taxon>
        <taxon>Betaproteobacteria</taxon>
        <taxon>Nitrosomonadales</taxon>
        <taxon>Gallionellaceae</taxon>
        <taxon>Gallionella</taxon>
    </lineage>
</organism>
<dbReference type="PANTHER" id="PTHR44757:SF2">
    <property type="entry name" value="BIOFILM ARCHITECTURE MAINTENANCE PROTEIN MBAA"/>
    <property type="match status" value="1"/>
</dbReference>
<feature type="non-terminal residue" evidence="3">
    <location>
        <position position="1"/>
    </location>
</feature>
<evidence type="ECO:0000259" key="2">
    <source>
        <dbReference type="PROSITE" id="PS50887"/>
    </source>
</evidence>
<dbReference type="InterPro" id="IPR043128">
    <property type="entry name" value="Rev_trsase/Diguanyl_cyclase"/>
</dbReference>
<evidence type="ECO:0000259" key="1">
    <source>
        <dbReference type="PROSITE" id="PS50883"/>
    </source>
</evidence>
<dbReference type="InterPro" id="IPR035919">
    <property type="entry name" value="EAL_sf"/>
</dbReference>
<dbReference type="Pfam" id="PF00563">
    <property type="entry name" value="EAL"/>
    <property type="match status" value="1"/>
</dbReference>
<dbReference type="SUPFAM" id="SSF141868">
    <property type="entry name" value="EAL domain-like"/>
    <property type="match status" value="1"/>
</dbReference>
<reference evidence="3 4" key="1">
    <citation type="submission" date="2016-02" db="EMBL/GenBank/DDBJ databases">
        <authorList>
            <person name="Wen L."/>
            <person name="He K."/>
            <person name="Yang H."/>
        </authorList>
    </citation>
    <scope>NUCLEOTIDE SEQUENCE [LARGE SCALE GENOMIC DNA]</scope>
    <source>
        <strain evidence="3">ShG14-8</strain>
    </source>
</reference>
<gene>
    <name evidence="3" type="ORF">AWT59_3322</name>
</gene>
<dbReference type="Proteomes" id="UP000070578">
    <property type="component" value="Unassembled WGS sequence"/>
</dbReference>
<feature type="domain" description="GGDEF" evidence="2">
    <location>
        <begin position="1"/>
        <end position="129"/>
    </location>
</feature>
<dbReference type="PANTHER" id="PTHR44757">
    <property type="entry name" value="DIGUANYLATE CYCLASE DGCP"/>
    <property type="match status" value="1"/>
</dbReference>
<evidence type="ECO:0000313" key="3">
    <source>
        <dbReference type="EMBL" id="KXS30554.1"/>
    </source>
</evidence>
<accession>A0A139BNJ1</accession>
<dbReference type="Gene3D" id="3.30.70.270">
    <property type="match status" value="1"/>
</dbReference>
<dbReference type="SUPFAM" id="SSF55073">
    <property type="entry name" value="Nucleotide cyclase"/>
    <property type="match status" value="1"/>
</dbReference>
<dbReference type="SMART" id="SM00052">
    <property type="entry name" value="EAL"/>
    <property type="match status" value="1"/>
</dbReference>
<dbReference type="InterPro" id="IPR001633">
    <property type="entry name" value="EAL_dom"/>
</dbReference>
<dbReference type="InterPro" id="IPR052155">
    <property type="entry name" value="Biofilm_reg_signaling"/>
</dbReference>
<dbReference type="PROSITE" id="PS50883">
    <property type="entry name" value="EAL"/>
    <property type="match status" value="1"/>
</dbReference>
<dbReference type="SMART" id="SM00267">
    <property type="entry name" value="GGDEF"/>
    <property type="match status" value="1"/>
</dbReference>
<sequence>DTKGYDIGDLLLIEVAKRLQDCMRSSDTVARLNGTVARLGGDEFIVMIDELSEDARQAAAQAHAVGERVLASINQPFSLRGLEHHCSASIGISLFRGDGIGMDDLFQQADIAMYQAKTAGRNTLRFFDPAMQAVLEVRAELESELRQALEKQQFRLHYQIQVDRLRRPLGAEVLLRWEHPERGMVSPMQFIPLAEETGLIVPIGLWVLQTACAQLNAWHHDALTRDLILAVNVSARQFRQPDFVAQVQRVLMESGAQPSHLKLELTESIVLENIEDIITKMGTLKLLGVSFSMDDFGTGYSSLQYLKRLPLDQIKIDQSFVRDISTDPDDAAIVQTIIAMTDALGLNVIAEGVETEAQSVFLHNHGCHAFQGYLFSKPIPVKEFEKLLMEQGGEGNAGP</sequence>
<dbReference type="CDD" id="cd01948">
    <property type="entry name" value="EAL"/>
    <property type="match status" value="1"/>
</dbReference>
<proteinExistence type="predicted"/>
<evidence type="ECO:0000313" key="4">
    <source>
        <dbReference type="Proteomes" id="UP000070578"/>
    </source>
</evidence>
<dbReference type="InterPro" id="IPR029787">
    <property type="entry name" value="Nucleotide_cyclase"/>
</dbReference>
<dbReference type="EMBL" id="LSLI01000204">
    <property type="protein sequence ID" value="KXS30554.1"/>
    <property type="molecule type" value="Genomic_DNA"/>
</dbReference>
<dbReference type="FunFam" id="3.20.20.450:FF:000001">
    <property type="entry name" value="Cyclic di-GMP phosphodiesterase yahA"/>
    <property type="match status" value="1"/>
</dbReference>
<protein>
    <submittedName>
        <fullName evidence="3">Diguanylate cyclase/phosphodiesterase with PAS/PAC sensor(S)</fullName>
    </submittedName>
</protein>
<dbReference type="Pfam" id="PF00990">
    <property type="entry name" value="GGDEF"/>
    <property type="match status" value="1"/>
</dbReference>
<dbReference type="AlphaFoldDB" id="A0A139BNJ1"/>
<feature type="domain" description="EAL" evidence="1">
    <location>
        <begin position="138"/>
        <end position="392"/>
    </location>
</feature>
<reference evidence="3 4" key="2">
    <citation type="submission" date="2016-03" db="EMBL/GenBank/DDBJ databases">
        <title>New uncultured bacterium of the family Gallionellaceae from acid mine drainage: description and reconstruction of genome based on metagenomic analysis of microbial community.</title>
        <authorList>
            <person name="Kadnikov V."/>
            <person name="Ivasenko D."/>
            <person name="Beletsky A."/>
            <person name="Mardanov A."/>
            <person name="Danilova E."/>
            <person name="Pimenov N."/>
            <person name="Karnachuk O."/>
            <person name="Ravin N."/>
        </authorList>
    </citation>
    <scope>NUCLEOTIDE SEQUENCE [LARGE SCALE GENOMIC DNA]</scope>
    <source>
        <strain evidence="3">ShG14-8</strain>
    </source>
</reference>